<keyword evidence="3" id="KW-1185">Reference proteome</keyword>
<sequence length="137" mass="15609">MFRIFLDTNVALDLIANREPFVQEALPFLVLAKNGDARLYISEVSIGTIIYMSFDRLKLVNAEEKLIQFIEFCHILSGGKKALMDSLNSDFKDKEDGLQYFTAVDNDMDFLITRDKKDFNTALGKIPILTPNEFFAS</sequence>
<dbReference type="Proteomes" id="UP000236736">
    <property type="component" value="Unassembled WGS sequence"/>
</dbReference>
<dbReference type="Pfam" id="PF13470">
    <property type="entry name" value="PIN_3"/>
    <property type="match status" value="1"/>
</dbReference>
<dbReference type="RefSeq" id="WP_103924250.1">
    <property type="nucleotide sequence ID" value="NZ_FNVR01000006.1"/>
</dbReference>
<evidence type="ECO:0000313" key="2">
    <source>
        <dbReference type="EMBL" id="SEF83347.1"/>
    </source>
</evidence>
<organism evidence="2 3">
    <name type="scientific">Algoriphagus boritolerans DSM 17298 = JCM 18970</name>
    <dbReference type="NCBI Taxonomy" id="1120964"/>
    <lineage>
        <taxon>Bacteria</taxon>
        <taxon>Pseudomonadati</taxon>
        <taxon>Bacteroidota</taxon>
        <taxon>Cytophagia</taxon>
        <taxon>Cytophagales</taxon>
        <taxon>Cyclobacteriaceae</taxon>
        <taxon>Algoriphagus</taxon>
    </lineage>
</organism>
<reference evidence="3" key="1">
    <citation type="submission" date="2016-10" db="EMBL/GenBank/DDBJ databases">
        <authorList>
            <person name="Varghese N."/>
            <person name="Submissions S."/>
        </authorList>
    </citation>
    <scope>NUCLEOTIDE SEQUENCE [LARGE SCALE GENOMIC DNA]</scope>
    <source>
        <strain evidence="3">DSM 17298</strain>
    </source>
</reference>
<dbReference type="SUPFAM" id="SSF88723">
    <property type="entry name" value="PIN domain-like"/>
    <property type="match status" value="1"/>
</dbReference>
<dbReference type="InterPro" id="IPR029060">
    <property type="entry name" value="PIN-like_dom_sf"/>
</dbReference>
<protein>
    <submittedName>
        <fullName evidence="2">PIN domain-containing protein</fullName>
    </submittedName>
</protein>
<gene>
    <name evidence="2" type="ORF">SAMN03080598_01573</name>
</gene>
<evidence type="ECO:0000313" key="3">
    <source>
        <dbReference type="Proteomes" id="UP000236736"/>
    </source>
</evidence>
<proteinExistence type="predicted"/>
<accession>A0A1H5VA76</accession>
<evidence type="ECO:0000259" key="1">
    <source>
        <dbReference type="Pfam" id="PF13470"/>
    </source>
</evidence>
<feature type="domain" description="PIN" evidence="1">
    <location>
        <begin position="3"/>
        <end position="117"/>
    </location>
</feature>
<dbReference type="AlphaFoldDB" id="A0A1H5VA76"/>
<name>A0A1H5VA76_9BACT</name>
<dbReference type="InterPro" id="IPR002716">
    <property type="entry name" value="PIN_dom"/>
</dbReference>
<dbReference type="EMBL" id="FNVR01000006">
    <property type="protein sequence ID" value="SEF83347.1"/>
    <property type="molecule type" value="Genomic_DNA"/>
</dbReference>
<dbReference type="Gene3D" id="3.40.50.1010">
    <property type="entry name" value="5'-nuclease"/>
    <property type="match status" value="1"/>
</dbReference>
<dbReference type="OrthoDB" id="1148871at2"/>